<protein>
    <recommendedName>
        <fullName evidence="1">GIY-YIG catalytic domain-containing protein</fullName>
    </recommendedName>
</protein>
<dbReference type="InterPro" id="IPR049311">
    <property type="entry name" value="GIY_YIG_cat"/>
</dbReference>
<dbReference type="EMBL" id="CP002879">
    <property type="protein sequence ID" value="AEI82086.1"/>
    <property type="molecule type" value="Genomic_DNA"/>
</dbReference>
<evidence type="ECO:0000259" key="1">
    <source>
        <dbReference type="Pfam" id="PF20815"/>
    </source>
</evidence>
<organism evidence="2 3">
    <name type="scientific">Cupriavidus necator (strain ATCC 43291 / DSM 13513 / CCUG 52238 / LMG 8453 / N-1)</name>
    <name type="common">Ralstonia eutropha</name>
    <dbReference type="NCBI Taxonomy" id="1042878"/>
    <lineage>
        <taxon>Bacteria</taxon>
        <taxon>Pseudomonadati</taxon>
        <taxon>Pseudomonadota</taxon>
        <taxon>Betaproteobacteria</taxon>
        <taxon>Burkholderiales</taxon>
        <taxon>Burkholderiaceae</taxon>
        <taxon>Cupriavidus</taxon>
    </lineage>
</organism>
<name>F8GXL6_CUPNN</name>
<dbReference type="KEGG" id="cnc:CNE_BB1p06660"/>
<proteinExistence type="predicted"/>
<reference evidence="2 3" key="1">
    <citation type="journal article" date="2011" name="J. Bacteriol.">
        <title>Complete genome sequence of the type strain Cupriavidus necator N-1.</title>
        <authorList>
            <person name="Poehlein A."/>
            <person name="Kusian B."/>
            <person name="Friedrich B."/>
            <person name="Daniel R."/>
            <person name="Bowien B."/>
        </authorList>
    </citation>
    <scope>NUCLEOTIDE SEQUENCE [LARGE SCALE GENOMIC DNA]</scope>
    <source>
        <strain evidence="3">ATCC 43291 / DSM 13513 / CCUG 52238 / LMG 8453 / N-1</strain>
        <plasmid evidence="2 3">pBB1</plasmid>
    </source>
</reference>
<gene>
    <name evidence="2" type="ordered locus">CNE_BB1p06660</name>
</gene>
<evidence type="ECO:0000313" key="2">
    <source>
        <dbReference type="EMBL" id="AEI82086.1"/>
    </source>
</evidence>
<evidence type="ECO:0000313" key="3">
    <source>
        <dbReference type="Proteomes" id="UP000006798"/>
    </source>
</evidence>
<dbReference type="Pfam" id="PF20815">
    <property type="entry name" value="GIY_YIG_2"/>
    <property type="match status" value="1"/>
</dbReference>
<feature type="domain" description="GIY-YIG catalytic" evidence="1">
    <location>
        <begin position="2"/>
        <end position="54"/>
    </location>
</feature>
<accession>F8GXL6</accession>
<keyword evidence="2" id="KW-0614">Plasmid</keyword>
<dbReference type="AlphaFoldDB" id="F8GXL6"/>
<dbReference type="Proteomes" id="UP000006798">
    <property type="component" value="Plasmid pBB1"/>
</dbReference>
<sequence>MLSRWMWENAFVAWHAIEDPWILERKLIGDVALPLNLEMNKTHAFHVVLSELRRIARENARSLPVWTA</sequence>
<dbReference type="HOGENOM" id="CLU_2786904_0_0_4"/>
<geneLocation type="plasmid" evidence="2 3">
    <name>pBB1</name>
</geneLocation>